<name>A0ABY4QYH0_9ACTN</name>
<evidence type="ECO:0000313" key="9">
    <source>
        <dbReference type="Proteomes" id="UP001056336"/>
    </source>
</evidence>
<keyword evidence="9" id="KW-1185">Reference proteome</keyword>
<gene>
    <name evidence="8" type="ORF">M6D93_01155</name>
</gene>
<reference evidence="8" key="2">
    <citation type="submission" date="2022-05" db="EMBL/GenBank/DDBJ databases">
        <authorList>
            <person name="Kim J.-S."/>
            <person name="Lee K."/>
            <person name="Suh M."/>
            <person name="Eom M."/>
            <person name="Kim J.-S."/>
            <person name="Kim D.-S."/>
            <person name="Ko S.-H."/>
            <person name="Shin Y."/>
            <person name="Lee J.-S."/>
        </authorList>
    </citation>
    <scope>NUCLEOTIDE SEQUENCE</scope>
    <source>
        <strain evidence="8">N237</strain>
    </source>
</reference>
<dbReference type="RefSeq" id="WP_249772303.1">
    <property type="nucleotide sequence ID" value="NZ_CP097332.1"/>
</dbReference>
<dbReference type="PANTHER" id="PTHR23513:SF11">
    <property type="entry name" value="STAPHYLOFERRIN A TRANSPORTER"/>
    <property type="match status" value="1"/>
</dbReference>
<protein>
    <submittedName>
        <fullName evidence="8">MFS transporter</fullName>
    </submittedName>
</protein>
<accession>A0ABY4QYH0</accession>
<reference evidence="8" key="1">
    <citation type="journal article" date="2018" name="Int. J. Syst. Evol. Microbiol.">
        <title>Jatrophihabitans telluris sp. nov., isolated from sediment soil of lava forest wetlands and the emended description of the genus Jatrophihabitans.</title>
        <authorList>
            <person name="Lee K.C."/>
            <person name="Suh M.K."/>
            <person name="Eom M.K."/>
            <person name="Kim K.K."/>
            <person name="Kim J.S."/>
            <person name="Kim D.S."/>
            <person name="Ko S.H."/>
            <person name="Shin Y.K."/>
            <person name="Lee J.S."/>
        </authorList>
    </citation>
    <scope>NUCLEOTIDE SEQUENCE</scope>
    <source>
        <strain evidence="8">N237</strain>
    </source>
</reference>
<dbReference type="InterPro" id="IPR036259">
    <property type="entry name" value="MFS_trans_sf"/>
</dbReference>
<dbReference type="SUPFAM" id="SSF103473">
    <property type="entry name" value="MFS general substrate transporter"/>
    <property type="match status" value="1"/>
</dbReference>
<feature type="transmembrane region" description="Helical" evidence="7">
    <location>
        <begin position="376"/>
        <end position="399"/>
    </location>
</feature>
<dbReference type="Proteomes" id="UP001056336">
    <property type="component" value="Chromosome"/>
</dbReference>
<evidence type="ECO:0000256" key="1">
    <source>
        <dbReference type="ARBA" id="ARBA00004651"/>
    </source>
</evidence>
<feature type="transmembrane region" description="Helical" evidence="7">
    <location>
        <begin position="57"/>
        <end position="75"/>
    </location>
</feature>
<feature type="transmembrane region" description="Helical" evidence="7">
    <location>
        <begin position="291"/>
        <end position="312"/>
    </location>
</feature>
<dbReference type="Gene3D" id="1.20.1250.20">
    <property type="entry name" value="MFS general substrate transporter like domains"/>
    <property type="match status" value="1"/>
</dbReference>
<feature type="transmembrane region" description="Helical" evidence="7">
    <location>
        <begin position="319"/>
        <end position="336"/>
    </location>
</feature>
<evidence type="ECO:0000313" key="8">
    <source>
        <dbReference type="EMBL" id="UQX88624.1"/>
    </source>
</evidence>
<evidence type="ECO:0000256" key="2">
    <source>
        <dbReference type="ARBA" id="ARBA00022475"/>
    </source>
</evidence>
<organism evidence="8 9">
    <name type="scientific">Jatrophihabitans telluris</name>
    <dbReference type="NCBI Taxonomy" id="2038343"/>
    <lineage>
        <taxon>Bacteria</taxon>
        <taxon>Bacillati</taxon>
        <taxon>Actinomycetota</taxon>
        <taxon>Actinomycetes</taxon>
        <taxon>Jatrophihabitantales</taxon>
        <taxon>Jatrophihabitantaceae</taxon>
        <taxon>Jatrophihabitans</taxon>
    </lineage>
</organism>
<feature type="transmembrane region" description="Helical" evidence="7">
    <location>
        <begin position="342"/>
        <end position="364"/>
    </location>
</feature>
<keyword evidence="5 7" id="KW-0472">Membrane</keyword>
<evidence type="ECO:0000256" key="4">
    <source>
        <dbReference type="ARBA" id="ARBA00022989"/>
    </source>
</evidence>
<sequence length="435" mass="44426">MSDTPPDTDQLPATDPAAHPATDPAADPATDPVAGVRGGYRQALAVREFQVVSAARLVSILGDSAAYLAVTVLVFQRTGSALLASTTFAISFVPYLFGGTLLAALTDRLPPRRLIVGTDLLAGGLVLLLAWPGAPIALIFLILFAVGTMAPVRGGCIDSLVVVLLPADSYVAGRSVQRIIAQGAQLVGIAAGGALIAPLGPRGALLADVGSFVLSAVIVRAGLAHRPCAPSEGRRGVVSDSLAGVRRVWAEPAVRRLLLLGWTVPFVAVAPEALAAPAVSGLGRTAGWVGLWLAAIPVGMIVGDLVVVLVLPRRLQLRLTWPLALALPAVLAAFWLEPGFWPAMALLLASGATSAYGLGVDRMLRDVTPETLRGRTFALNGTGLMVCQGTGFVAAGAVGEVLRPGPAVGLIAAVGLVAVLLLPLPDVPPASDSHG</sequence>
<evidence type="ECO:0000256" key="5">
    <source>
        <dbReference type="ARBA" id="ARBA00023136"/>
    </source>
</evidence>
<dbReference type="EMBL" id="CP097332">
    <property type="protein sequence ID" value="UQX88624.1"/>
    <property type="molecule type" value="Genomic_DNA"/>
</dbReference>
<feature type="transmembrane region" description="Helical" evidence="7">
    <location>
        <begin position="81"/>
        <end position="102"/>
    </location>
</feature>
<feature type="region of interest" description="Disordered" evidence="6">
    <location>
        <begin position="1"/>
        <end position="32"/>
    </location>
</feature>
<keyword evidence="4 7" id="KW-1133">Transmembrane helix</keyword>
<dbReference type="CDD" id="cd06173">
    <property type="entry name" value="MFS_MefA_like"/>
    <property type="match status" value="1"/>
</dbReference>
<evidence type="ECO:0000256" key="6">
    <source>
        <dbReference type="SAM" id="MobiDB-lite"/>
    </source>
</evidence>
<dbReference type="PANTHER" id="PTHR23513">
    <property type="entry name" value="INTEGRAL MEMBRANE EFFLUX PROTEIN-RELATED"/>
    <property type="match status" value="1"/>
</dbReference>
<feature type="transmembrane region" description="Helical" evidence="7">
    <location>
        <begin position="405"/>
        <end position="424"/>
    </location>
</feature>
<evidence type="ECO:0000256" key="3">
    <source>
        <dbReference type="ARBA" id="ARBA00022692"/>
    </source>
</evidence>
<proteinExistence type="predicted"/>
<comment type="subcellular location">
    <subcellularLocation>
        <location evidence="1">Cell membrane</location>
        <topology evidence="1">Multi-pass membrane protein</topology>
    </subcellularLocation>
</comment>
<evidence type="ECO:0000256" key="7">
    <source>
        <dbReference type="SAM" id="Phobius"/>
    </source>
</evidence>
<keyword evidence="2" id="KW-1003">Cell membrane</keyword>
<feature type="compositionally biased region" description="Low complexity" evidence="6">
    <location>
        <begin position="12"/>
        <end position="32"/>
    </location>
</feature>
<keyword evidence="3 7" id="KW-0812">Transmembrane</keyword>
<feature type="transmembrane region" description="Helical" evidence="7">
    <location>
        <begin position="257"/>
        <end position="279"/>
    </location>
</feature>